<sequence>MNDEIASRTPAGLSHGSNLEQFATVVPARQKRDLHTPNWLDAVDVEAAGAGGAGCDDGVVEY</sequence>
<name>A0A653EHI5_MYCKA</name>
<dbReference type="EMBL" id="LR589247">
    <property type="protein sequence ID" value="VTO96807.1"/>
    <property type="molecule type" value="Genomic_DNA"/>
</dbReference>
<gene>
    <name evidence="1" type="ORF">BIN_B_00534</name>
</gene>
<proteinExistence type="predicted"/>
<accession>A0A653EHI5</accession>
<evidence type="ECO:0000313" key="1">
    <source>
        <dbReference type="EMBL" id="VTO96807.1"/>
    </source>
</evidence>
<reference evidence="1" key="1">
    <citation type="submission" date="2019-05" db="EMBL/GenBank/DDBJ databases">
        <authorList>
            <person name="Naeem R."/>
            <person name="Antony C."/>
            <person name="Guan Q."/>
        </authorList>
    </citation>
    <scope>NUCLEOTIDE SEQUENCE</scope>
    <source>
        <strain evidence="1">3</strain>
    </source>
</reference>
<protein>
    <submittedName>
        <fullName evidence="1">Uncharacterized protein</fullName>
    </submittedName>
</protein>
<organism evidence="1">
    <name type="scientific">Mycobacterium kansasii</name>
    <dbReference type="NCBI Taxonomy" id="1768"/>
    <lineage>
        <taxon>Bacteria</taxon>
        <taxon>Bacillati</taxon>
        <taxon>Actinomycetota</taxon>
        <taxon>Actinomycetes</taxon>
        <taxon>Mycobacteriales</taxon>
        <taxon>Mycobacteriaceae</taxon>
        <taxon>Mycobacterium</taxon>
    </lineage>
</organism>
<dbReference type="AlphaFoldDB" id="A0A653EHI5"/>